<evidence type="ECO:0000256" key="7">
    <source>
        <dbReference type="SAM" id="Phobius"/>
    </source>
</evidence>
<dbReference type="AlphaFoldDB" id="A0A948TMF9"/>
<accession>A0A948TMF9</accession>
<dbReference type="NCBIfam" id="TIGR00797">
    <property type="entry name" value="matE"/>
    <property type="match status" value="1"/>
</dbReference>
<keyword evidence="4 7" id="KW-0812">Transmembrane</keyword>
<feature type="transmembrane region" description="Helical" evidence="7">
    <location>
        <begin position="197"/>
        <end position="218"/>
    </location>
</feature>
<feature type="transmembrane region" description="Helical" evidence="7">
    <location>
        <begin position="286"/>
        <end position="306"/>
    </location>
</feature>
<dbReference type="PIRSF" id="PIRSF006603">
    <property type="entry name" value="DinF"/>
    <property type="match status" value="1"/>
</dbReference>
<comment type="subcellular location">
    <subcellularLocation>
        <location evidence="1">Cell membrane</location>
        <topology evidence="1">Multi-pass membrane protein</topology>
    </subcellularLocation>
</comment>
<dbReference type="Pfam" id="PF01554">
    <property type="entry name" value="MatE"/>
    <property type="match status" value="2"/>
</dbReference>
<evidence type="ECO:0000256" key="4">
    <source>
        <dbReference type="ARBA" id="ARBA00022692"/>
    </source>
</evidence>
<evidence type="ECO:0000256" key="3">
    <source>
        <dbReference type="ARBA" id="ARBA00022475"/>
    </source>
</evidence>
<dbReference type="InterPro" id="IPR047135">
    <property type="entry name" value="YsiQ"/>
</dbReference>
<gene>
    <name evidence="8" type="ORF">H9928_04305</name>
</gene>
<proteinExistence type="predicted"/>
<feature type="transmembrane region" description="Helical" evidence="7">
    <location>
        <begin position="89"/>
        <end position="113"/>
    </location>
</feature>
<sequence length="451" mass="49794">MEQVIQQHSVRVRSELRKLVVPIFIETLLIMMLGAMDTIMLSQYSDESVAAVGVVNQIVMFAFLVFEVINIGTSVLCSQYLGAGLRNKMVQVVGVSLLLNLAVGLVISAILYFGAPTLLGWMGLRPELLKYGVGYMEIVGAFAFFQALSLTVSASLRSANKAVYPMLVTVLVNVMNIIGNYMLIFGKFGMPELGAEGAAISTAFSRGVSMVVLFVILFRKHIPRFPRAYFRPFPWVELKNLLKVGLPSAGENMSYSFSQVVITYLINILGNDALATRTYTVNTTMFVYLFAIAMAQGGAICIGHLVGRKKIHAAYLLGKYVMRLSILVSLALSCVWAISGHAIFDWLTDNEEIIRLGVTVLVVDVIVEIGRAVNIYATNALRSAGDVNYPFYVGLVVQWTVSVGLSYFFGICLGWGLVGMWCAFLLDENIRAFIFVKRWNSLKWAKKGFVK</sequence>
<dbReference type="PANTHER" id="PTHR42925:SF1">
    <property type="entry name" value="VIRULENCE FACTOR MVIN"/>
    <property type="match status" value="1"/>
</dbReference>
<dbReference type="PANTHER" id="PTHR42925">
    <property type="entry name" value="MULTIDRUG AND TOXIN EFFLUX PROTEIN MATE FAMILY"/>
    <property type="match status" value="1"/>
</dbReference>
<keyword evidence="6 7" id="KW-0472">Membrane</keyword>
<dbReference type="GO" id="GO:0005886">
    <property type="term" value="C:plasma membrane"/>
    <property type="evidence" value="ECO:0007669"/>
    <property type="project" value="UniProtKB-SubCell"/>
</dbReference>
<feature type="transmembrane region" description="Helical" evidence="7">
    <location>
        <begin position="133"/>
        <end position="156"/>
    </location>
</feature>
<feature type="transmembrane region" description="Helical" evidence="7">
    <location>
        <begin position="326"/>
        <end position="344"/>
    </location>
</feature>
<dbReference type="InterPro" id="IPR048279">
    <property type="entry name" value="MdtK-like"/>
</dbReference>
<comment type="caution">
    <text evidence="8">The sequence shown here is derived from an EMBL/GenBank/DDBJ whole genome shotgun (WGS) entry which is preliminary data.</text>
</comment>
<dbReference type="GO" id="GO:0042910">
    <property type="term" value="F:xenobiotic transmembrane transporter activity"/>
    <property type="evidence" value="ECO:0007669"/>
    <property type="project" value="InterPro"/>
</dbReference>
<keyword evidence="3" id="KW-1003">Cell membrane</keyword>
<feature type="transmembrane region" description="Helical" evidence="7">
    <location>
        <begin position="397"/>
        <end position="426"/>
    </location>
</feature>
<dbReference type="EMBL" id="JAHLFJ010000043">
    <property type="protein sequence ID" value="MBU3855775.1"/>
    <property type="molecule type" value="Genomic_DNA"/>
</dbReference>
<dbReference type="Proteomes" id="UP000784286">
    <property type="component" value="Unassembled WGS sequence"/>
</dbReference>
<evidence type="ECO:0000256" key="6">
    <source>
        <dbReference type="ARBA" id="ARBA00023136"/>
    </source>
</evidence>
<organism evidence="8 9">
    <name type="scientific">Candidatus Phocaeicola excrementipullorum</name>
    <dbReference type="NCBI Taxonomy" id="2838731"/>
    <lineage>
        <taxon>Bacteria</taxon>
        <taxon>Pseudomonadati</taxon>
        <taxon>Bacteroidota</taxon>
        <taxon>Bacteroidia</taxon>
        <taxon>Bacteroidales</taxon>
        <taxon>Bacteroidaceae</taxon>
        <taxon>Phocaeicola</taxon>
    </lineage>
</organism>
<feature type="transmembrane region" description="Helical" evidence="7">
    <location>
        <begin position="356"/>
        <end position="377"/>
    </location>
</feature>
<dbReference type="InterPro" id="IPR002528">
    <property type="entry name" value="MATE_fam"/>
</dbReference>
<evidence type="ECO:0000256" key="5">
    <source>
        <dbReference type="ARBA" id="ARBA00022989"/>
    </source>
</evidence>
<feature type="transmembrane region" description="Helical" evidence="7">
    <location>
        <begin position="163"/>
        <end position="185"/>
    </location>
</feature>
<feature type="transmembrane region" description="Helical" evidence="7">
    <location>
        <begin position="54"/>
        <end position="77"/>
    </location>
</feature>
<reference evidence="8" key="2">
    <citation type="submission" date="2021-04" db="EMBL/GenBank/DDBJ databases">
        <authorList>
            <person name="Gilroy R."/>
        </authorList>
    </citation>
    <scope>NUCLEOTIDE SEQUENCE</scope>
    <source>
        <strain evidence="8">8470</strain>
    </source>
</reference>
<keyword evidence="5 7" id="KW-1133">Transmembrane helix</keyword>
<dbReference type="CDD" id="cd13134">
    <property type="entry name" value="MATE_like_8"/>
    <property type="match status" value="1"/>
</dbReference>
<reference evidence="8" key="1">
    <citation type="journal article" date="2021" name="PeerJ">
        <title>Extensive microbial diversity within the chicken gut microbiome revealed by metagenomics and culture.</title>
        <authorList>
            <person name="Gilroy R."/>
            <person name="Ravi A."/>
            <person name="Getino M."/>
            <person name="Pursley I."/>
            <person name="Horton D.L."/>
            <person name="Alikhan N.F."/>
            <person name="Baker D."/>
            <person name="Gharbi K."/>
            <person name="Hall N."/>
            <person name="Watson M."/>
            <person name="Adriaenssens E.M."/>
            <person name="Foster-Nyarko E."/>
            <person name="Jarju S."/>
            <person name="Secka A."/>
            <person name="Antonio M."/>
            <person name="Oren A."/>
            <person name="Chaudhuri R.R."/>
            <person name="La Ragione R."/>
            <person name="Hildebrand F."/>
            <person name="Pallen M.J."/>
        </authorList>
    </citation>
    <scope>NUCLEOTIDE SEQUENCE</scope>
    <source>
        <strain evidence="8">8470</strain>
    </source>
</reference>
<evidence type="ECO:0000313" key="9">
    <source>
        <dbReference type="Proteomes" id="UP000784286"/>
    </source>
</evidence>
<evidence type="ECO:0000256" key="2">
    <source>
        <dbReference type="ARBA" id="ARBA00022448"/>
    </source>
</evidence>
<name>A0A948TMF9_9BACT</name>
<feature type="transmembrane region" description="Helical" evidence="7">
    <location>
        <begin position="20"/>
        <end position="42"/>
    </location>
</feature>
<dbReference type="GO" id="GO:0015297">
    <property type="term" value="F:antiporter activity"/>
    <property type="evidence" value="ECO:0007669"/>
    <property type="project" value="InterPro"/>
</dbReference>
<keyword evidence="2" id="KW-0813">Transport</keyword>
<evidence type="ECO:0000313" key="8">
    <source>
        <dbReference type="EMBL" id="MBU3855775.1"/>
    </source>
</evidence>
<protein>
    <submittedName>
        <fullName evidence="8">MATE family efflux transporter</fullName>
    </submittedName>
</protein>
<evidence type="ECO:0000256" key="1">
    <source>
        <dbReference type="ARBA" id="ARBA00004651"/>
    </source>
</evidence>